<dbReference type="EMBL" id="ADBL01000617">
    <property type="status" value="NOT_ANNOTATED_CDS"/>
    <property type="molecule type" value="Genomic_DNA"/>
</dbReference>
<reference evidence="3" key="4">
    <citation type="journal article" date="2015" name="G3 (Bethesda)">
        <title>Genome sequences of three phytopathogenic species of the Magnaporthaceae family of fungi.</title>
        <authorList>
            <person name="Okagaki L.H."/>
            <person name="Nunes C.C."/>
            <person name="Sailsbery J."/>
            <person name="Clay B."/>
            <person name="Brown D."/>
            <person name="John T."/>
            <person name="Oh Y."/>
            <person name="Young N."/>
            <person name="Fitzgerald M."/>
            <person name="Haas B.J."/>
            <person name="Zeng Q."/>
            <person name="Young S."/>
            <person name="Adiconis X."/>
            <person name="Fan L."/>
            <person name="Levin J.Z."/>
            <person name="Mitchell T.K."/>
            <person name="Okubara P.A."/>
            <person name="Farman M.L."/>
            <person name="Kohn L.M."/>
            <person name="Birren B."/>
            <person name="Ma L.-J."/>
            <person name="Dean R.A."/>
        </authorList>
    </citation>
    <scope>NUCLEOTIDE SEQUENCE</scope>
    <source>
        <strain evidence="3">ATCC 64411 / 73-15</strain>
    </source>
</reference>
<reference evidence="2" key="1">
    <citation type="submission" date="2010-05" db="EMBL/GenBank/DDBJ databases">
        <title>The Genome Sequence of Magnaporthe poae strain ATCC 64411.</title>
        <authorList>
            <consortium name="The Broad Institute Genome Sequencing Platform"/>
            <consortium name="Broad Institute Genome Sequencing Center for Infectious Disease"/>
            <person name="Ma L.-J."/>
            <person name="Dead R."/>
            <person name="Young S."/>
            <person name="Zeng Q."/>
            <person name="Koehrsen M."/>
            <person name="Alvarado L."/>
            <person name="Berlin A."/>
            <person name="Chapman S.B."/>
            <person name="Chen Z."/>
            <person name="Freedman E."/>
            <person name="Gellesch M."/>
            <person name="Goldberg J."/>
            <person name="Griggs A."/>
            <person name="Gujja S."/>
            <person name="Heilman E.R."/>
            <person name="Heiman D."/>
            <person name="Hepburn T."/>
            <person name="Howarth C."/>
            <person name="Jen D."/>
            <person name="Larson L."/>
            <person name="Mehta T."/>
            <person name="Neiman D."/>
            <person name="Pearson M."/>
            <person name="Roberts A."/>
            <person name="Saif S."/>
            <person name="Shea T."/>
            <person name="Shenoy N."/>
            <person name="Sisk P."/>
            <person name="Stolte C."/>
            <person name="Sykes S."/>
            <person name="Walk T."/>
            <person name="White J."/>
            <person name="Yandava C."/>
            <person name="Haas B."/>
            <person name="Nusbaum C."/>
            <person name="Birren B."/>
        </authorList>
    </citation>
    <scope>NUCLEOTIDE SEQUENCE</scope>
    <source>
        <strain evidence="2">ATCC 64411</strain>
    </source>
</reference>
<dbReference type="VEuPathDB" id="FungiDB:MAPG_02472"/>
<name>A0A0C4DRG4_MAGP6</name>
<protein>
    <submittedName>
        <fullName evidence="2 3">Uncharacterized protein</fullName>
    </submittedName>
</protein>
<sequence>MVTRKRVQELLESMREEEGKRKTVGRGGQTAIYNDGPGCKCPSRTIPSQARRWAPLAGVKNHPGRVAWPWVSKDKGQGTRGWRGQRAGLFVPLSTTPCPIPFSFFCISTQHLVPKEARVSDRTQNPSTDLRLLAARIVLLFAHPPGEAVRPALAWWWRGGKSSRRARAAMSINHPHGRRIRLPPLARMQATFFLSAFDSFAARNVSSGCWLASYLQMGVGTGVDMQRESLSQHPGARRLGPIERSGA</sequence>
<evidence type="ECO:0000313" key="4">
    <source>
        <dbReference type="Proteomes" id="UP000011715"/>
    </source>
</evidence>
<proteinExistence type="predicted"/>
<dbReference type="EnsemblFungi" id="MAPG_02472T0">
    <property type="protein sequence ID" value="MAPG_02472T0"/>
    <property type="gene ID" value="MAPG_02472"/>
</dbReference>
<dbReference type="AlphaFoldDB" id="A0A0C4DRG4"/>
<reference evidence="2" key="3">
    <citation type="submission" date="2011-03" db="EMBL/GenBank/DDBJ databases">
        <title>Annotation of Magnaporthe poae ATCC 64411.</title>
        <authorList>
            <person name="Ma L.-J."/>
            <person name="Dead R."/>
            <person name="Young S.K."/>
            <person name="Zeng Q."/>
            <person name="Gargeya S."/>
            <person name="Fitzgerald M."/>
            <person name="Haas B."/>
            <person name="Abouelleil A."/>
            <person name="Alvarado L."/>
            <person name="Arachchi H.M."/>
            <person name="Berlin A."/>
            <person name="Brown A."/>
            <person name="Chapman S.B."/>
            <person name="Chen Z."/>
            <person name="Dunbar C."/>
            <person name="Freedman E."/>
            <person name="Gearin G."/>
            <person name="Gellesch M."/>
            <person name="Goldberg J."/>
            <person name="Griggs A."/>
            <person name="Gujja S."/>
            <person name="Heiman D."/>
            <person name="Howarth C."/>
            <person name="Larson L."/>
            <person name="Lui A."/>
            <person name="MacDonald P.J.P."/>
            <person name="Mehta T."/>
            <person name="Montmayeur A."/>
            <person name="Murphy C."/>
            <person name="Neiman D."/>
            <person name="Pearson M."/>
            <person name="Priest M."/>
            <person name="Roberts A."/>
            <person name="Saif S."/>
            <person name="Shea T."/>
            <person name="Shenoy N."/>
            <person name="Sisk P."/>
            <person name="Stolte C."/>
            <person name="Sykes S."/>
            <person name="Yandava C."/>
            <person name="Wortman J."/>
            <person name="Nusbaum C."/>
            <person name="Birren B."/>
        </authorList>
    </citation>
    <scope>NUCLEOTIDE SEQUENCE</scope>
    <source>
        <strain evidence="2">ATCC 64411</strain>
    </source>
</reference>
<keyword evidence="4" id="KW-1185">Reference proteome</keyword>
<feature type="region of interest" description="Disordered" evidence="1">
    <location>
        <begin position="227"/>
        <end position="247"/>
    </location>
</feature>
<accession>A0A0C4DRG4</accession>
<evidence type="ECO:0000256" key="1">
    <source>
        <dbReference type="SAM" id="MobiDB-lite"/>
    </source>
</evidence>
<gene>
    <name evidence="2" type="ORF">MAPG_02472</name>
</gene>
<organism evidence="3 4">
    <name type="scientific">Magnaporthiopsis poae (strain ATCC 64411 / 73-15)</name>
    <name type="common">Kentucky bluegrass fungus</name>
    <name type="synonym">Magnaporthe poae</name>
    <dbReference type="NCBI Taxonomy" id="644358"/>
    <lineage>
        <taxon>Eukaryota</taxon>
        <taxon>Fungi</taxon>
        <taxon>Dikarya</taxon>
        <taxon>Ascomycota</taxon>
        <taxon>Pezizomycotina</taxon>
        <taxon>Sordariomycetes</taxon>
        <taxon>Sordariomycetidae</taxon>
        <taxon>Magnaporthales</taxon>
        <taxon>Magnaporthaceae</taxon>
        <taxon>Magnaporthiopsis</taxon>
    </lineage>
</organism>
<evidence type="ECO:0000313" key="3">
    <source>
        <dbReference type="EnsemblFungi" id="MAPG_02472T0"/>
    </source>
</evidence>
<reference evidence="3" key="5">
    <citation type="submission" date="2015-06" db="UniProtKB">
        <authorList>
            <consortium name="EnsemblFungi"/>
        </authorList>
    </citation>
    <scope>IDENTIFICATION</scope>
    <source>
        <strain evidence="3">ATCC 64411</strain>
    </source>
</reference>
<dbReference type="Proteomes" id="UP000011715">
    <property type="component" value="Unassembled WGS sequence"/>
</dbReference>
<evidence type="ECO:0000313" key="2">
    <source>
        <dbReference type="EMBL" id="KLU83412.1"/>
    </source>
</evidence>
<reference evidence="4" key="2">
    <citation type="submission" date="2010-05" db="EMBL/GenBank/DDBJ databases">
        <title>The genome sequence of Magnaporthe poae strain ATCC 64411.</title>
        <authorList>
            <person name="Ma L.-J."/>
            <person name="Dead R."/>
            <person name="Young S."/>
            <person name="Zeng Q."/>
            <person name="Koehrsen M."/>
            <person name="Alvarado L."/>
            <person name="Berlin A."/>
            <person name="Chapman S.B."/>
            <person name="Chen Z."/>
            <person name="Freedman E."/>
            <person name="Gellesch M."/>
            <person name="Goldberg J."/>
            <person name="Griggs A."/>
            <person name="Gujja S."/>
            <person name="Heilman E.R."/>
            <person name="Heiman D."/>
            <person name="Hepburn T."/>
            <person name="Howarth C."/>
            <person name="Jen D."/>
            <person name="Larson L."/>
            <person name="Mehta T."/>
            <person name="Neiman D."/>
            <person name="Pearson M."/>
            <person name="Roberts A."/>
            <person name="Saif S."/>
            <person name="Shea T."/>
            <person name="Shenoy N."/>
            <person name="Sisk P."/>
            <person name="Stolte C."/>
            <person name="Sykes S."/>
            <person name="Walk T."/>
            <person name="White J."/>
            <person name="Yandava C."/>
            <person name="Haas B."/>
            <person name="Nusbaum C."/>
            <person name="Birren B."/>
        </authorList>
    </citation>
    <scope>NUCLEOTIDE SEQUENCE [LARGE SCALE GENOMIC DNA]</scope>
    <source>
        <strain evidence="4">ATCC 64411 / 73-15</strain>
    </source>
</reference>
<dbReference type="EMBL" id="GL876967">
    <property type="protein sequence ID" value="KLU83412.1"/>
    <property type="molecule type" value="Genomic_DNA"/>
</dbReference>